<sequence length="272" mass="30989">TKLDLEIAGSRPNTTRNLTNDRITIERHIAAHFMPFSFNEEVFSKNKWLSDFAKLFSNNDAIVSLNYDCFLEGLLNYSELWDPTGYVKIANPLFKPEPPNPKNILVYKIQGSSNFRISSAILREKGQKVIGLIINDDFFPRSGKYTGFGDSNETPLYIIAPSFVKIPHVQIADMINKAIKVAPYAKNMVIGGCSLRPEDNSVWLIITSFIKKELPTTKNLIIIDPYANNIKNRVESYWVGSTQHLNIYPIPETFQNGIEELLEKLNNCERKK</sequence>
<reference evidence="1" key="1">
    <citation type="journal article" date="2014" name="Front. Microbiol.">
        <title>High frequency of phylogenetically diverse reductive dehalogenase-homologous genes in deep subseafloor sedimentary metagenomes.</title>
        <authorList>
            <person name="Kawai M."/>
            <person name="Futagami T."/>
            <person name="Toyoda A."/>
            <person name="Takaki Y."/>
            <person name="Nishi S."/>
            <person name="Hori S."/>
            <person name="Arai W."/>
            <person name="Tsubouchi T."/>
            <person name="Morono Y."/>
            <person name="Uchiyama I."/>
            <person name="Ito T."/>
            <person name="Fujiyama A."/>
            <person name="Inagaki F."/>
            <person name="Takami H."/>
        </authorList>
    </citation>
    <scope>NUCLEOTIDE SEQUENCE</scope>
    <source>
        <strain evidence="1">Expedition CK06-06</strain>
    </source>
</reference>
<protein>
    <recommendedName>
        <fullName evidence="2">SIR2-like domain-containing protein</fullName>
    </recommendedName>
</protein>
<feature type="non-terminal residue" evidence="1">
    <location>
        <position position="1"/>
    </location>
</feature>
<dbReference type="EMBL" id="BARU01004006">
    <property type="protein sequence ID" value="GAH29701.1"/>
    <property type="molecule type" value="Genomic_DNA"/>
</dbReference>
<name>X1E8T3_9ZZZZ</name>
<accession>X1E8T3</accession>
<evidence type="ECO:0000313" key="1">
    <source>
        <dbReference type="EMBL" id="GAH29701.1"/>
    </source>
</evidence>
<gene>
    <name evidence="1" type="ORF">S03H2_08291</name>
</gene>
<proteinExistence type="predicted"/>
<dbReference type="AlphaFoldDB" id="X1E8T3"/>
<evidence type="ECO:0008006" key="2">
    <source>
        <dbReference type="Google" id="ProtNLM"/>
    </source>
</evidence>
<comment type="caution">
    <text evidence="1">The sequence shown here is derived from an EMBL/GenBank/DDBJ whole genome shotgun (WGS) entry which is preliminary data.</text>
</comment>
<organism evidence="1">
    <name type="scientific">marine sediment metagenome</name>
    <dbReference type="NCBI Taxonomy" id="412755"/>
    <lineage>
        <taxon>unclassified sequences</taxon>
        <taxon>metagenomes</taxon>
        <taxon>ecological metagenomes</taxon>
    </lineage>
</organism>